<geneLocation type="plasmid" evidence="6">
    <name>p1_pm101005</name>
</geneLocation>
<reference evidence="4 6" key="2">
    <citation type="submission" date="2019-12" db="EMBL/GenBank/DDBJ databases">
        <title>Complete genome sequence of Pseudomonas stutzeri.</title>
        <authorList>
            <person name="Lim S.R."/>
            <person name="Kim J.H."/>
        </authorList>
    </citation>
    <scope>NUCLEOTIDE SEQUENCE [LARGE SCALE GENOMIC DNA]</scope>
    <source>
        <strain evidence="4 6">PM101005</strain>
        <plasmid evidence="6">p1_pm101005</plasmid>
        <plasmid evidence="4">p1_PM101005</plasmid>
    </source>
</reference>
<dbReference type="OrthoDB" id="9813422at2"/>
<feature type="transmembrane region" description="Helical" evidence="1">
    <location>
        <begin position="26"/>
        <end position="53"/>
    </location>
</feature>
<dbReference type="RefSeq" id="WP_019406471.1">
    <property type="nucleotide sequence ID" value="NZ_CP046903.1"/>
</dbReference>
<name>A0A0D7E1Z5_STUST</name>
<organism evidence="2 5">
    <name type="scientific">Stutzerimonas stutzeri</name>
    <name type="common">Pseudomonas stutzeri</name>
    <dbReference type="NCBI Taxonomy" id="316"/>
    <lineage>
        <taxon>Bacteria</taxon>
        <taxon>Pseudomonadati</taxon>
        <taxon>Pseudomonadota</taxon>
        <taxon>Gammaproteobacteria</taxon>
        <taxon>Pseudomonadales</taxon>
        <taxon>Pseudomonadaceae</taxon>
        <taxon>Stutzerimonas</taxon>
    </lineage>
</organism>
<dbReference type="EMBL" id="CP046903">
    <property type="protein sequence ID" value="QGZ32986.1"/>
    <property type="molecule type" value="Genomic_DNA"/>
</dbReference>
<gene>
    <name evidence="3" type="primary">traL</name>
    <name evidence="3" type="ORF">G7024_17440</name>
    <name evidence="4" type="ORF">GQA94_23030</name>
    <name evidence="2" type="ORF">LO50_15780</name>
</gene>
<evidence type="ECO:0000313" key="6">
    <source>
        <dbReference type="Proteomes" id="UP000438983"/>
    </source>
</evidence>
<dbReference type="NCBIfam" id="TIGR02762">
    <property type="entry name" value="TraL_TIGR"/>
    <property type="match status" value="1"/>
</dbReference>
<dbReference type="EMBL" id="JXXD01000147">
    <property type="protein sequence ID" value="KIZ34849.1"/>
    <property type="molecule type" value="Genomic_DNA"/>
</dbReference>
<reference evidence="2 5" key="1">
    <citation type="submission" date="2014-11" db="EMBL/GenBank/DDBJ databases">
        <title>Genomics and ecophysiology of heterotrophic nitrogen fixing bacteria isolated from estuarine surface water.</title>
        <authorList>
            <person name="Bentzon-Tilia M."/>
            <person name="Severin I."/>
            <person name="Hansen L.H."/>
            <person name="Riemann L."/>
        </authorList>
    </citation>
    <scope>NUCLEOTIDE SEQUENCE [LARGE SCALE GENOMIC DNA]</scope>
    <source>
        <strain evidence="2 5">BAL361</strain>
    </source>
</reference>
<reference evidence="3" key="3">
    <citation type="submission" date="2020-02" db="EMBL/GenBank/DDBJ databases">
        <title>Synteny-based analysis reveals conserved mechanism for high triclosan tolerance in Pseudomonas, as well as instances of horizontal transfer.</title>
        <authorList>
            <person name="Mcfarland A.G."/>
            <person name="Bertucci H.K."/>
            <person name="Litmann E."/>
            <person name="Shen J."/>
            <person name="Huttenhower C."/>
            <person name="Hartmann E.M."/>
        </authorList>
    </citation>
    <scope>NUCLEOTIDE SEQUENCE</scope>
    <source>
        <strain evidence="3">109A1</strain>
    </source>
</reference>
<dbReference type="GO" id="GO:0019867">
    <property type="term" value="C:outer membrane"/>
    <property type="evidence" value="ECO:0007669"/>
    <property type="project" value="InterPro"/>
</dbReference>
<protein>
    <submittedName>
        <fullName evidence="2">Pillus assembly protein</fullName>
    </submittedName>
    <submittedName>
        <fullName evidence="3">Type IV conjugative transfer system protein TraL</fullName>
    </submittedName>
</protein>
<proteinExistence type="predicted"/>
<dbReference type="PATRIC" id="fig|316.110.peg.1083"/>
<dbReference type="Proteomes" id="UP000032439">
    <property type="component" value="Unassembled WGS sequence"/>
</dbReference>
<dbReference type="AlphaFoldDB" id="A0A0D7E1Z5"/>
<evidence type="ECO:0000313" key="2">
    <source>
        <dbReference type="EMBL" id="KIZ34849.1"/>
    </source>
</evidence>
<keyword evidence="1" id="KW-0812">Transmembrane</keyword>
<evidence type="ECO:0000256" key="1">
    <source>
        <dbReference type="SAM" id="Phobius"/>
    </source>
</evidence>
<keyword evidence="4" id="KW-0614">Plasmid</keyword>
<dbReference type="InterPro" id="IPR009838">
    <property type="entry name" value="T4SS_TraL"/>
</dbReference>
<geneLocation type="plasmid" evidence="4">
    <name>p1_PM101005</name>
</geneLocation>
<dbReference type="Proteomes" id="UP000438983">
    <property type="component" value="Plasmid p1_PM101005"/>
</dbReference>
<dbReference type="Proteomes" id="UP001138621">
    <property type="component" value="Unassembled WGS sequence"/>
</dbReference>
<accession>A0A0D7E1Z5</accession>
<keyword evidence="1" id="KW-0472">Membrane</keyword>
<dbReference type="EMBL" id="JAAMRD010000015">
    <property type="protein sequence ID" value="MBA1306178.1"/>
    <property type="molecule type" value="Genomic_DNA"/>
</dbReference>
<sequence length="96" mass="11057">MSDEPTKIPAHIDEPPYLLFWRIDEVLPIGVGLVAGILLAQLTICLGLGLVLARIYRRYCDNRPDGYLLHAIYWYMGAIGFKRNRSMPNSYERDFI</sequence>
<evidence type="ECO:0000313" key="5">
    <source>
        <dbReference type="Proteomes" id="UP000032439"/>
    </source>
</evidence>
<evidence type="ECO:0000313" key="4">
    <source>
        <dbReference type="EMBL" id="QGZ32986.1"/>
    </source>
</evidence>
<dbReference type="Pfam" id="PF07178">
    <property type="entry name" value="TraL"/>
    <property type="match status" value="1"/>
</dbReference>
<evidence type="ECO:0000313" key="3">
    <source>
        <dbReference type="EMBL" id="MBA1306178.1"/>
    </source>
</evidence>
<keyword evidence="1" id="KW-1133">Transmembrane helix</keyword>